<evidence type="ECO:0000256" key="4">
    <source>
        <dbReference type="ARBA" id="ARBA00022475"/>
    </source>
</evidence>
<feature type="transmembrane region" description="Helical" evidence="9">
    <location>
        <begin position="233"/>
        <end position="252"/>
    </location>
</feature>
<dbReference type="InterPro" id="IPR035906">
    <property type="entry name" value="MetI-like_sf"/>
</dbReference>
<dbReference type="KEGG" id="ara:Arad_14002"/>
<protein>
    <submittedName>
        <fullName evidence="11">ABC transporter permease (Nitrate/sulfonate)</fullName>
    </submittedName>
</protein>
<evidence type="ECO:0000256" key="5">
    <source>
        <dbReference type="ARBA" id="ARBA00022692"/>
    </source>
</evidence>
<dbReference type="PANTHER" id="PTHR30151">
    <property type="entry name" value="ALKANE SULFONATE ABC TRANSPORTER-RELATED, MEMBRANE SUBUNIT"/>
    <property type="match status" value="1"/>
</dbReference>
<feature type="transmembrane region" description="Helical" evidence="9">
    <location>
        <begin position="201"/>
        <end position="221"/>
    </location>
</feature>
<evidence type="ECO:0000313" key="12">
    <source>
        <dbReference type="Proteomes" id="UP000001600"/>
    </source>
</evidence>
<dbReference type="AlphaFoldDB" id="B9JP46"/>
<dbReference type="InterPro" id="IPR000515">
    <property type="entry name" value="MetI-like"/>
</dbReference>
<gene>
    <name evidence="11" type="ordered locus">Arad_14002</name>
</gene>
<comment type="similarity">
    <text evidence="2 9">Belongs to the binding-protein-dependent transport system permease family.</text>
</comment>
<dbReference type="PROSITE" id="PS50928">
    <property type="entry name" value="ABC_TM1"/>
    <property type="match status" value="1"/>
</dbReference>
<evidence type="ECO:0000313" key="11">
    <source>
        <dbReference type="EMBL" id="ACM30915.1"/>
    </source>
</evidence>
<keyword evidence="3 9" id="KW-0813">Transport</keyword>
<reference evidence="11 12" key="1">
    <citation type="journal article" date="2009" name="J. Bacteriol.">
        <title>Genome sequences of three Agrobacterium biovars help elucidate the evolution of multichromosome genomes in bacteria.</title>
        <authorList>
            <person name="Slater S.C."/>
            <person name="Goldman B.S."/>
            <person name="Goodner B."/>
            <person name="Setubal J.C."/>
            <person name="Farrand S.K."/>
            <person name="Nester E.W."/>
            <person name="Burr T.J."/>
            <person name="Banta L."/>
            <person name="Dickerman A.W."/>
            <person name="Paulsen I."/>
            <person name="Otten L."/>
            <person name="Suen G."/>
            <person name="Welch R."/>
            <person name="Almeida N.F."/>
            <person name="Arnold F."/>
            <person name="Burton O.T."/>
            <person name="Du Z."/>
            <person name="Ewing A."/>
            <person name="Godsy E."/>
            <person name="Heisel S."/>
            <person name="Houmiel K.L."/>
            <person name="Jhaveri J."/>
            <person name="Lu J."/>
            <person name="Miller N.M."/>
            <person name="Norton S."/>
            <person name="Chen Q."/>
            <person name="Phoolcharoen W."/>
            <person name="Ohlin V."/>
            <person name="Ondrusek D."/>
            <person name="Pride N."/>
            <person name="Stricklin S.L."/>
            <person name="Sun J."/>
            <person name="Wheeler C."/>
            <person name="Wilson L."/>
            <person name="Zhu H."/>
            <person name="Wood D.W."/>
        </authorList>
    </citation>
    <scope>NUCLEOTIDE SEQUENCE [LARGE SCALE GENOMIC DNA]</scope>
    <source>
        <strain evidence="12">K84 / ATCC BAA-868</strain>
        <plasmid evidence="11 12">pAtK84b</plasmid>
    </source>
</reference>
<evidence type="ECO:0000256" key="1">
    <source>
        <dbReference type="ARBA" id="ARBA00004651"/>
    </source>
</evidence>
<evidence type="ECO:0000256" key="8">
    <source>
        <dbReference type="ARBA" id="ARBA00056719"/>
    </source>
</evidence>
<feature type="transmembrane region" description="Helical" evidence="9">
    <location>
        <begin position="138"/>
        <end position="157"/>
    </location>
</feature>
<keyword evidence="6 9" id="KW-1133">Transmembrane helix</keyword>
<dbReference type="GO" id="GO:0042918">
    <property type="term" value="P:alkanesulfonate transmembrane transport"/>
    <property type="evidence" value="ECO:0007669"/>
    <property type="project" value="UniProtKB-ARBA"/>
</dbReference>
<feature type="domain" description="ABC transmembrane type-1" evidence="10">
    <location>
        <begin position="72"/>
        <end position="252"/>
    </location>
</feature>
<feature type="transmembrane region" description="Helical" evidence="9">
    <location>
        <begin position="21"/>
        <end position="38"/>
    </location>
</feature>
<evidence type="ECO:0000256" key="7">
    <source>
        <dbReference type="ARBA" id="ARBA00023136"/>
    </source>
</evidence>
<feature type="transmembrane region" description="Helical" evidence="9">
    <location>
        <begin position="76"/>
        <end position="100"/>
    </location>
</feature>
<dbReference type="Proteomes" id="UP000001600">
    <property type="component" value="Plasmid pAtK84b"/>
</dbReference>
<keyword evidence="11" id="KW-0614">Plasmid</keyword>
<dbReference type="HOGENOM" id="CLU_046113_1_2_5"/>
<dbReference type="Pfam" id="PF00528">
    <property type="entry name" value="BPD_transp_1"/>
    <property type="match status" value="1"/>
</dbReference>
<evidence type="ECO:0000259" key="10">
    <source>
        <dbReference type="PROSITE" id="PS50928"/>
    </source>
</evidence>
<dbReference type="SUPFAM" id="SSF161098">
    <property type="entry name" value="MetI-like"/>
    <property type="match status" value="1"/>
</dbReference>
<sequence length="268" mass="29049">MTMITTSAKTPTTAGRYLAQAFAPWAFPVIVVILWQIASSGGLLSQGILPSPLAVLEAAWSLAASGELVQHMAASFWRAAVGFGIGSALGLFFGFVNGLWRTGETLFDSSLQMLRNIPSLAMVPLVIMWFGIGEEAKIFLVAFATMFPIYLNTFHGIKSVDQGLIEMGRNYGLTRTGLVRDVILPGAMSSILVGVRYALGVAWIVLIVAETIAASSGIGLLATNAREFLQSDVVVLSIILYALLGKLTDWLARLAENRWLRWHPSYQK</sequence>
<dbReference type="NCBIfam" id="NF008470">
    <property type="entry name" value="PRK11365.1"/>
    <property type="match status" value="1"/>
</dbReference>
<organism evidence="11 12">
    <name type="scientific">Rhizobium rhizogenes (strain K84 / ATCC BAA-868)</name>
    <name type="common">Agrobacterium radiobacter</name>
    <dbReference type="NCBI Taxonomy" id="311403"/>
    <lineage>
        <taxon>Bacteria</taxon>
        <taxon>Pseudomonadati</taxon>
        <taxon>Pseudomonadota</taxon>
        <taxon>Alphaproteobacteria</taxon>
        <taxon>Hyphomicrobiales</taxon>
        <taxon>Rhizobiaceae</taxon>
        <taxon>Rhizobium/Agrobacterium group</taxon>
        <taxon>Rhizobium</taxon>
    </lineage>
</organism>
<name>B9JP46_RHIR8</name>
<comment type="function">
    <text evidence="8">Probably part of an ABC transporter complex. Probably responsible for the translocation of the substrate across the membrane.</text>
</comment>
<keyword evidence="7 9" id="KW-0472">Membrane</keyword>
<evidence type="ECO:0000256" key="2">
    <source>
        <dbReference type="ARBA" id="ARBA00009306"/>
    </source>
</evidence>
<evidence type="ECO:0000256" key="9">
    <source>
        <dbReference type="RuleBase" id="RU363032"/>
    </source>
</evidence>
<evidence type="ECO:0000256" key="6">
    <source>
        <dbReference type="ARBA" id="ARBA00022989"/>
    </source>
</evidence>
<keyword evidence="5 9" id="KW-0812">Transmembrane</keyword>
<comment type="subcellular location">
    <subcellularLocation>
        <location evidence="1 9">Cell membrane</location>
        <topology evidence="1 9">Multi-pass membrane protein</topology>
    </subcellularLocation>
</comment>
<dbReference type="CDD" id="cd06261">
    <property type="entry name" value="TM_PBP2"/>
    <property type="match status" value="1"/>
</dbReference>
<keyword evidence="4" id="KW-1003">Cell membrane</keyword>
<accession>B9JP46</accession>
<dbReference type="GO" id="GO:0005886">
    <property type="term" value="C:plasma membrane"/>
    <property type="evidence" value="ECO:0007669"/>
    <property type="project" value="UniProtKB-SubCell"/>
</dbReference>
<dbReference type="PANTHER" id="PTHR30151:SF38">
    <property type="entry name" value="ALIPHATIC SULFONATES TRANSPORT PERMEASE PROTEIN SSUC-RELATED"/>
    <property type="match status" value="1"/>
</dbReference>
<dbReference type="FunFam" id="1.10.3720.10:FF:000003">
    <property type="entry name" value="Aliphatic sulfonate ABC transporter permease"/>
    <property type="match status" value="1"/>
</dbReference>
<feature type="transmembrane region" description="Helical" evidence="9">
    <location>
        <begin position="112"/>
        <end position="132"/>
    </location>
</feature>
<evidence type="ECO:0000256" key="3">
    <source>
        <dbReference type="ARBA" id="ARBA00022448"/>
    </source>
</evidence>
<geneLocation type="plasmid" evidence="11 12">
    <name>pAtK84b</name>
</geneLocation>
<dbReference type="Gene3D" id="1.10.3720.10">
    <property type="entry name" value="MetI-like"/>
    <property type="match status" value="1"/>
</dbReference>
<dbReference type="EMBL" id="CP000630">
    <property type="protein sequence ID" value="ACM30915.1"/>
    <property type="molecule type" value="Genomic_DNA"/>
</dbReference>
<proteinExistence type="inferred from homology"/>